<name>A0A0L0DGE4_THETB</name>
<dbReference type="GeneID" id="25569902"/>
<keyword evidence="2 5" id="KW-0645">Protease</keyword>
<dbReference type="PANTHER" id="PTHR43330:SF8">
    <property type="entry name" value="METHIONINE AMINOPEPTIDASE 1D, MITOCHONDRIAL"/>
    <property type="match status" value="1"/>
</dbReference>
<evidence type="ECO:0000256" key="2">
    <source>
        <dbReference type="ARBA" id="ARBA00022670"/>
    </source>
</evidence>
<dbReference type="InterPro" id="IPR001714">
    <property type="entry name" value="Pept_M24_MAP"/>
</dbReference>
<comment type="function">
    <text evidence="6">Cotranslationally removes the N-terminal methionine from nascent proteins. The N-terminal methionine is often cleaved when the second residue in the primary sequence is small and uncharged (Met-Ala-, Cys, Gly, Pro, Ser, Thr, or Val).</text>
</comment>
<feature type="binding site" evidence="5">
    <location>
        <position position="598"/>
    </location>
    <ligand>
        <name>a divalent metal cation</name>
        <dbReference type="ChEBI" id="CHEBI:60240"/>
        <label>2</label>
        <note>catalytic</note>
    </ligand>
</feature>
<feature type="binding site" evidence="5">
    <location>
        <position position="466"/>
    </location>
    <ligand>
        <name>a divalent metal cation</name>
        <dbReference type="ChEBI" id="CHEBI:60240"/>
        <label>1</label>
    </ligand>
</feature>
<feature type="binding site" evidence="5">
    <location>
        <position position="438"/>
    </location>
    <ligand>
        <name>substrate</name>
    </ligand>
</feature>
<evidence type="ECO:0000256" key="1">
    <source>
        <dbReference type="ARBA" id="ARBA00022438"/>
    </source>
</evidence>
<evidence type="ECO:0000259" key="7">
    <source>
        <dbReference type="PROSITE" id="PS50181"/>
    </source>
</evidence>
<dbReference type="PRINTS" id="PR00599">
    <property type="entry name" value="MAPEPTIDASE"/>
</dbReference>
<evidence type="ECO:0000313" key="9">
    <source>
        <dbReference type="Proteomes" id="UP000054408"/>
    </source>
</evidence>
<dbReference type="GO" id="GO:0004239">
    <property type="term" value="F:initiator methionyl aminopeptidase activity"/>
    <property type="evidence" value="ECO:0007669"/>
    <property type="project" value="UniProtKB-UniRule"/>
</dbReference>
<dbReference type="HAMAP" id="MF_01974">
    <property type="entry name" value="MetAP_1"/>
    <property type="match status" value="1"/>
</dbReference>
<keyword evidence="1 5" id="KW-0031">Aminopeptidase</keyword>
<keyword evidence="4 5" id="KW-0378">Hydrolase</keyword>
<organism evidence="8 9">
    <name type="scientific">Thecamonas trahens ATCC 50062</name>
    <dbReference type="NCBI Taxonomy" id="461836"/>
    <lineage>
        <taxon>Eukaryota</taxon>
        <taxon>Apusozoa</taxon>
        <taxon>Apusomonadida</taxon>
        <taxon>Apusomonadidae</taxon>
        <taxon>Thecamonas</taxon>
    </lineage>
</organism>
<feature type="binding site" evidence="5">
    <location>
        <position position="534"/>
    </location>
    <ligand>
        <name>a divalent metal cation</name>
        <dbReference type="ChEBI" id="CHEBI:60240"/>
        <label>2</label>
        <note>catalytic</note>
    </ligand>
</feature>
<dbReference type="InterPro" id="IPR000994">
    <property type="entry name" value="Pept_M24"/>
</dbReference>
<evidence type="ECO:0000256" key="4">
    <source>
        <dbReference type="ARBA" id="ARBA00022801"/>
    </source>
</evidence>
<evidence type="ECO:0000256" key="3">
    <source>
        <dbReference type="ARBA" id="ARBA00022723"/>
    </source>
</evidence>
<dbReference type="PANTHER" id="PTHR43330">
    <property type="entry name" value="METHIONINE AMINOPEPTIDASE"/>
    <property type="match status" value="1"/>
</dbReference>
<proteinExistence type="inferred from homology"/>
<dbReference type="AlphaFoldDB" id="A0A0L0DGE4"/>
<evidence type="ECO:0000256" key="5">
    <source>
        <dbReference type="HAMAP-Rule" id="MF_03174"/>
    </source>
</evidence>
<feature type="binding site" evidence="5">
    <location>
        <position position="598"/>
    </location>
    <ligand>
        <name>a divalent metal cation</name>
        <dbReference type="ChEBI" id="CHEBI:60240"/>
        <label>1</label>
    </ligand>
</feature>
<accession>A0A0L0DGE4</accession>
<dbReference type="EMBL" id="GL349465">
    <property type="protein sequence ID" value="KNC51191.1"/>
    <property type="molecule type" value="Genomic_DNA"/>
</dbReference>
<feature type="binding site" evidence="5">
    <location>
        <position position="566"/>
    </location>
    <ligand>
        <name>a divalent metal cation</name>
        <dbReference type="ChEBI" id="CHEBI:60240"/>
        <label>2</label>
        <note>catalytic</note>
    </ligand>
</feature>
<dbReference type="EC" id="3.4.11.18" evidence="6"/>
<comment type="cofactor">
    <cofactor evidence="5">
        <name>Co(2+)</name>
        <dbReference type="ChEBI" id="CHEBI:48828"/>
    </cofactor>
    <cofactor evidence="5">
        <name>Zn(2+)</name>
        <dbReference type="ChEBI" id="CHEBI:29105"/>
    </cofactor>
    <cofactor evidence="5">
        <name>Mn(2+)</name>
        <dbReference type="ChEBI" id="CHEBI:29035"/>
    </cofactor>
    <cofactor evidence="5">
        <name>Fe(2+)</name>
        <dbReference type="ChEBI" id="CHEBI:29033"/>
    </cofactor>
    <text evidence="5">Binds 2 divalent metal cations per subunit. Has a high-affinity and a low affinity metal-binding site. The true nature of the physiological cofactor is under debate. The enzyme is active with cobalt, zinc, manganese or divalent iron ions. Most likely, methionine aminopeptidases function as mononuclear Fe(2+)-metalloproteases under physiological conditions, and the catalytically relevant metal-binding site has been assigned to the histidine-containing high-affinity site.</text>
</comment>
<dbReference type="InterPro" id="IPR001810">
    <property type="entry name" value="F-box_dom"/>
</dbReference>
<dbReference type="RefSeq" id="XP_013756438.1">
    <property type="nucleotide sequence ID" value="XM_013900984.1"/>
</dbReference>
<feature type="binding site" evidence="5">
    <location>
        <position position="455"/>
    </location>
    <ligand>
        <name>a divalent metal cation</name>
        <dbReference type="ChEBI" id="CHEBI:60240"/>
        <label>1</label>
    </ligand>
</feature>
<dbReference type="GO" id="GO:0046872">
    <property type="term" value="F:metal ion binding"/>
    <property type="evidence" value="ECO:0007669"/>
    <property type="project" value="UniProtKB-UniRule"/>
</dbReference>
<comment type="similarity">
    <text evidence="5">Belongs to the peptidase M24A family. Methionine aminopeptidase type 1 subfamily.</text>
</comment>
<dbReference type="Pfam" id="PF00557">
    <property type="entry name" value="Peptidase_M24"/>
    <property type="match status" value="1"/>
</dbReference>
<feature type="binding site" evidence="5">
    <location>
        <position position="466"/>
    </location>
    <ligand>
        <name>a divalent metal cation</name>
        <dbReference type="ChEBI" id="CHEBI:60240"/>
        <label>2</label>
        <note>catalytic</note>
    </ligand>
</feature>
<dbReference type="GO" id="GO:0006508">
    <property type="term" value="P:proteolysis"/>
    <property type="evidence" value="ECO:0007669"/>
    <property type="project" value="UniProtKB-KW"/>
</dbReference>
<keyword evidence="3 5" id="KW-0479">Metal-binding</keyword>
<dbReference type="OrthoDB" id="3209743at2759"/>
<evidence type="ECO:0000313" key="8">
    <source>
        <dbReference type="EMBL" id="KNC51191.1"/>
    </source>
</evidence>
<dbReference type="InterPro" id="IPR002467">
    <property type="entry name" value="Pept_M24A_MAP1"/>
</dbReference>
<dbReference type="Gene3D" id="3.90.230.10">
    <property type="entry name" value="Creatinase/methionine aminopeptidase superfamily"/>
    <property type="match status" value="1"/>
</dbReference>
<comment type="catalytic activity">
    <reaction evidence="5 6">
        <text>Release of N-terminal amino acids, preferentially methionine, from peptides and arylamides.</text>
        <dbReference type="EC" id="3.4.11.18"/>
    </reaction>
</comment>
<dbReference type="InterPro" id="IPR036005">
    <property type="entry name" value="Creatinase/aminopeptidase-like"/>
</dbReference>
<dbReference type="PROSITE" id="PS50181">
    <property type="entry name" value="FBOX"/>
    <property type="match status" value="1"/>
</dbReference>
<sequence length="621" mass="63443">MAAASESTRLTLVELPVDVLGAVAVYLPPDGLVALMGTCGTIRRALMHDALVWRVRFDVADYMAFARGLCAPPGTVVAISSSRGGYASVGLFDLALVVPGASDCDCLSSSDASSIKWARASHAVADAREMIAMLEASGVASASAAHAVVAFHDHVRGATYVTPMPAHLGARMIAAAAAVGIFVPGSIYGIADVDGDDDPLQLGLDTLGVVPGESLVAASRGRYGCSSAGIGSASQTTQFRWRFVLLALMAQAKTGALSDYPQLADAILPPMAMFSSTPSARVQEQLDDLIKASKFVDFVQSGRESDGVTSKPIYEFYGAIPPPPSRSSGWLAAAADGAGDVALPPYALTGGASPPMEPPLVLEPGSDEDVRARRAAALAARILGEALAAVEDGSVATSAEVDALVVDAAVAAGAYPSPLNYSGFPAAVCVSPNEILCHGIPNTAPFLPADVVSIDVSVYLDGFHGDTADAAIVPAPDGTPTPASCADLVAAARGALHAGIAAAGPGVPLAAIGAAIAGYVAAKGLSVSPDFCGHGIGRHFHTLPFVVHDFNYEELILESGMVFTIEPIVAEGDASTFDLWDDGWTAVTPDGSWSAQAEHTILITDSGVDILTARPSTQQAQ</sequence>
<dbReference type="GO" id="GO:0070006">
    <property type="term" value="F:metalloaminopeptidase activity"/>
    <property type="evidence" value="ECO:0007669"/>
    <property type="project" value="UniProtKB-UniRule"/>
</dbReference>
<feature type="binding site" evidence="5">
    <location>
        <position position="541"/>
    </location>
    <ligand>
        <name>substrate</name>
    </ligand>
</feature>
<dbReference type="NCBIfam" id="TIGR00500">
    <property type="entry name" value="met_pdase_I"/>
    <property type="match status" value="1"/>
</dbReference>
<dbReference type="STRING" id="461836.A0A0L0DGE4"/>
<dbReference type="SUPFAM" id="SSF55920">
    <property type="entry name" value="Creatinase/aminopeptidase"/>
    <property type="match status" value="1"/>
</dbReference>
<reference evidence="8 9" key="1">
    <citation type="submission" date="2010-05" db="EMBL/GenBank/DDBJ databases">
        <title>The Genome Sequence of Thecamonas trahens ATCC 50062.</title>
        <authorList>
            <consortium name="The Broad Institute Genome Sequencing Platform"/>
            <person name="Russ C."/>
            <person name="Cuomo C."/>
            <person name="Shea T."/>
            <person name="Young S.K."/>
            <person name="Zeng Q."/>
            <person name="Koehrsen M."/>
            <person name="Haas B."/>
            <person name="Borodovsky M."/>
            <person name="Guigo R."/>
            <person name="Alvarado L."/>
            <person name="Berlin A."/>
            <person name="Bochicchio J."/>
            <person name="Borenstein D."/>
            <person name="Chapman S."/>
            <person name="Chen Z."/>
            <person name="Freedman E."/>
            <person name="Gellesch M."/>
            <person name="Goldberg J."/>
            <person name="Griggs A."/>
            <person name="Gujja S."/>
            <person name="Heilman E."/>
            <person name="Heiman D."/>
            <person name="Hepburn T."/>
            <person name="Howarth C."/>
            <person name="Jen D."/>
            <person name="Larson L."/>
            <person name="Mehta T."/>
            <person name="Park D."/>
            <person name="Pearson M."/>
            <person name="Roberts A."/>
            <person name="Saif S."/>
            <person name="Shenoy N."/>
            <person name="Sisk P."/>
            <person name="Stolte C."/>
            <person name="Sykes S."/>
            <person name="Thomson T."/>
            <person name="Walk T."/>
            <person name="White J."/>
            <person name="Yandava C."/>
            <person name="Burger G."/>
            <person name="Gray M.W."/>
            <person name="Holland P.W.H."/>
            <person name="King N."/>
            <person name="Lang F.B.F."/>
            <person name="Roger A.J."/>
            <person name="Ruiz-Trillo I."/>
            <person name="Lander E."/>
            <person name="Nusbaum C."/>
        </authorList>
    </citation>
    <scope>NUCLEOTIDE SEQUENCE [LARGE SCALE GENOMIC DNA]</scope>
    <source>
        <strain evidence="8 9">ATCC 50062</strain>
    </source>
</reference>
<keyword evidence="9" id="KW-1185">Reference proteome</keyword>
<dbReference type="Proteomes" id="UP000054408">
    <property type="component" value="Unassembled WGS sequence"/>
</dbReference>
<feature type="domain" description="F-box" evidence="7">
    <location>
        <begin position="9"/>
        <end position="56"/>
    </location>
</feature>
<protein>
    <recommendedName>
        <fullName evidence="6">Methionine aminopeptidase</fullName>
        <ecNumber evidence="6">3.4.11.18</ecNumber>
    </recommendedName>
</protein>
<gene>
    <name evidence="8" type="ORF">AMSG_11987</name>
</gene>
<dbReference type="eggNOG" id="KOG2738">
    <property type="taxonomic scope" value="Eukaryota"/>
</dbReference>
<evidence type="ECO:0000256" key="6">
    <source>
        <dbReference type="RuleBase" id="RU003653"/>
    </source>
</evidence>